<comment type="caution">
    <text evidence="1">The sequence shown here is derived from an EMBL/GenBank/DDBJ whole genome shotgun (WGS) entry which is preliminary data.</text>
</comment>
<proteinExistence type="predicted"/>
<dbReference type="EMBL" id="SRLO01000217">
    <property type="protein sequence ID" value="TNN66512.1"/>
    <property type="molecule type" value="Genomic_DNA"/>
</dbReference>
<evidence type="ECO:0000313" key="1">
    <source>
        <dbReference type="EMBL" id="TNN66512.1"/>
    </source>
</evidence>
<accession>A0A4Z2HP03</accession>
<reference evidence="1 2" key="1">
    <citation type="submission" date="2019-03" db="EMBL/GenBank/DDBJ databases">
        <title>First draft genome of Liparis tanakae, snailfish: a comprehensive survey of snailfish specific genes.</title>
        <authorList>
            <person name="Kim W."/>
            <person name="Song I."/>
            <person name="Jeong J.-H."/>
            <person name="Kim D."/>
            <person name="Kim S."/>
            <person name="Ryu S."/>
            <person name="Song J.Y."/>
            <person name="Lee S.K."/>
        </authorList>
    </citation>
    <scope>NUCLEOTIDE SEQUENCE [LARGE SCALE GENOMIC DNA]</scope>
    <source>
        <tissue evidence="1">Muscle</tissue>
    </source>
</reference>
<dbReference type="AlphaFoldDB" id="A0A4Z2HP03"/>
<sequence>MQAWQKLWPHDVETGLLNTSRQMEQVNWSSERKAAGSSIVIQWEAWFISASLAPLKNLLHTLQKNPVFGTKCSIPVGHERTLTPDQGGSERVKTDVSRLRFLGCWRRSQLGQLKLPEREALLNLIRPARSDMRDHYLLVGVFRAFGRAESQRVTSLGKLQRRL</sequence>
<evidence type="ECO:0000313" key="2">
    <source>
        <dbReference type="Proteomes" id="UP000314294"/>
    </source>
</evidence>
<dbReference type="Proteomes" id="UP000314294">
    <property type="component" value="Unassembled WGS sequence"/>
</dbReference>
<keyword evidence="2" id="KW-1185">Reference proteome</keyword>
<gene>
    <name evidence="1" type="ORF">EYF80_023198</name>
</gene>
<name>A0A4Z2HP03_9TELE</name>
<organism evidence="1 2">
    <name type="scientific">Liparis tanakae</name>
    <name type="common">Tanaka's snailfish</name>
    <dbReference type="NCBI Taxonomy" id="230148"/>
    <lineage>
        <taxon>Eukaryota</taxon>
        <taxon>Metazoa</taxon>
        <taxon>Chordata</taxon>
        <taxon>Craniata</taxon>
        <taxon>Vertebrata</taxon>
        <taxon>Euteleostomi</taxon>
        <taxon>Actinopterygii</taxon>
        <taxon>Neopterygii</taxon>
        <taxon>Teleostei</taxon>
        <taxon>Neoteleostei</taxon>
        <taxon>Acanthomorphata</taxon>
        <taxon>Eupercaria</taxon>
        <taxon>Perciformes</taxon>
        <taxon>Cottioidei</taxon>
        <taxon>Cottales</taxon>
        <taxon>Liparidae</taxon>
        <taxon>Liparis</taxon>
    </lineage>
</organism>
<protein>
    <submittedName>
        <fullName evidence="1">Uncharacterized protein</fullName>
    </submittedName>
</protein>